<organism evidence="1 2">
    <name type="scientific">Bacteroides pyogenes F0041</name>
    <dbReference type="NCBI Taxonomy" id="1321819"/>
    <lineage>
        <taxon>Bacteria</taxon>
        <taxon>Pseudomonadati</taxon>
        <taxon>Bacteroidota</taxon>
        <taxon>Bacteroidia</taxon>
        <taxon>Bacteroidales</taxon>
        <taxon>Bacteroidaceae</taxon>
        <taxon>Bacteroides</taxon>
    </lineage>
</organism>
<dbReference type="AlphaFoldDB" id="U2E2Q1"/>
<dbReference type="HOGENOM" id="CLU_2340989_0_0_10"/>
<proteinExistence type="predicted"/>
<dbReference type="Proteomes" id="UP000016496">
    <property type="component" value="Unassembled WGS sequence"/>
</dbReference>
<accession>U2E2Q1</accession>
<protein>
    <submittedName>
        <fullName evidence="1">Uncharacterized protein</fullName>
    </submittedName>
</protein>
<evidence type="ECO:0000313" key="1">
    <source>
        <dbReference type="EMBL" id="ERI86586.1"/>
    </source>
</evidence>
<reference evidence="1 2" key="1">
    <citation type="submission" date="2013-08" db="EMBL/GenBank/DDBJ databases">
        <authorList>
            <person name="Weinstock G."/>
            <person name="Sodergren E."/>
            <person name="Wylie T."/>
            <person name="Fulton L."/>
            <person name="Fulton R."/>
            <person name="Fronick C."/>
            <person name="O'Laughlin M."/>
            <person name="Godfrey J."/>
            <person name="Miner T."/>
            <person name="Herter B."/>
            <person name="Appelbaum E."/>
            <person name="Cordes M."/>
            <person name="Lek S."/>
            <person name="Wollam A."/>
            <person name="Pepin K.H."/>
            <person name="Palsikar V.B."/>
            <person name="Mitreva M."/>
            <person name="Wilson R.K."/>
        </authorList>
    </citation>
    <scope>NUCLEOTIDE SEQUENCE [LARGE SCALE GENOMIC DNA]</scope>
    <source>
        <strain evidence="1 2">F0041</strain>
    </source>
</reference>
<sequence>MSNALKNLSSGWFRPHAGLPGSRLKAGYAVSASFTFSNRQVSKSGKNHRTTANFALANVAFLIAANKTKERATRRRKRINWTAFCRIDRITRLGTFA</sequence>
<gene>
    <name evidence="1" type="ORF">HMPREF1981_00817</name>
</gene>
<evidence type="ECO:0000313" key="2">
    <source>
        <dbReference type="Proteomes" id="UP000016496"/>
    </source>
</evidence>
<comment type="caution">
    <text evidence="1">The sequence shown here is derived from an EMBL/GenBank/DDBJ whole genome shotgun (WGS) entry which is preliminary data.</text>
</comment>
<dbReference type="EMBL" id="AWSV01000052">
    <property type="protein sequence ID" value="ERI86586.1"/>
    <property type="molecule type" value="Genomic_DNA"/>
</dbReference>
<name>U2E2Q1_9BACE</name>
<dbReference type="PATRIC" id="fig|1321819.3.peg.757"/>